<dbReference type="STRING" id="42253.NITMOv2_2256"/>
<keyword evidence="2" id="KW-1185">Reference proteome</keyword>
<organism evidence="1 2">
    <name type="scientific">Nitrospira moscoviensis</name>
    <dbReference type="NCBI Taxonomy" id="42253"/>
    <lineage>
        <taxon>Bacteria</taxon>
        <taxon>Pseudomonadati</taxon>
        <taxon>Nitrospirota</taxon>
        <taxon>Nitrospiria</taxon>
        <taxon>Nitrospirales</taxon>
        <taxon>Nitrospiraceae</taxon>
        <taxon>Nitrospira</taxon>
    </lineage>
</organism>
<sequence length="59" mass="6435">MDNAIAVESQEVSPGIIVDYSEQDTVVGIEMLHLSKRTPKLDVATLEFETVPAPPTSQH</sequence>
<dbReference type="EMBL" id="CP011801">
    <property type="protein sequence ID" value="ALA58672.1"/>
    <property type="molecule type" value="Genomic_DNA"/>
</dbReference>
<dbReference type="Pfam" id="PF10049">
    <property type="entry name" value="DUF2283"/>
    <property type="match status" value="1"/>
</dbReference>
<evidence type="ECO:0000313" key="1">
    <source>
        <dbReference type="EMBL" id="ALA58672.1"/>
    </source>
</evidence>
<protein>
    <recommendedName>
        <fullName evidence="3">DUF2283 domain-containing protein</fullName>
    </recommendedName>
</protein>
<dbReference type="OrthoDB" id="9799670at2"/>
<dbReference type="Proteomes" id="UP000069205">
    <property type="component" value="Chromosome"/>
</dbReference>
<dbReference type="PATRIC" id="fig|42253.5.peg.2221"/>
<reference evidence="1 2" key="1">
    <citation type="journal article" date="2015" name="Proc. Natl. Acad. Sci. U.S.A.">
        <title>Expanded metabolic versatility of ubiquitous nitrite-oxidizing bacteria from the genus Nitrospira.</title>
        <authorList>
            <person name="Koch H."/>
            <person name="Lucker S."/>
            <person name="Albertsen M."/>
            <person name="Kitzinger K."/>
            <person name="Herbold C."/>
            <person name="Spieck E."/>
            <person name="Nielsen P.H."/>
            <person name="Wagner M."/>
            <person name="Daims H."/>
        </authorList>
    </citation>
    <scope>NUCLEOTIDE SEQUENCE [LARGE SCALE GENOMIC DNA]</scope>
    <source>
        <strain evidence="1 2">NSP M-1</strain>
    </source>
</reference>
<dbReference type="KEGG" id="nmv:NITMOv2_2256"/>
<name>A0A0K2GDH8_NITMO</name>
<dbReference type="InterPro" id="IPR019270">
    <property type="entry name" value="DUF2283"/>
</dbReference>
<proteinExistence type="predicted"/>
<dbReference type="AlphaFoldDB" id="A0A0K2GDH8"/>
<evidence type="ECO:0008006" key="3">
    <source>
        <dbReference type="Google" id="ProtNLM"/>
    </source>
</evidence>
<evidence type="ECO:0000313" key="2">
    <source>
        <dbReference type="Proteomes" id="UP000069205"/>
    </source>
</evidence>
<accession>A0A0K2GDH8</accession>
<gene>
    <name evidence="1" type="ORF">NITMOv2_2256</name>
</gene>